<dbReference type="InterPro" id="IPR013783">
    <property type="entry name" value="Ig-like_fold"/>
</dbReference>
<dbReference type="AlphaFoldDB" id="L5LKJ8"/>
<evidence type="ECO:0000313" key="7">
    <source>
        <dbReference type="Proteomes" id="UP000010556"/>
    </source>
</evidence>
<dbReference type="SUPFAM" id="SSF48726">
    <property type="entry name" value="Immunoglobulin"/>
    <property type="match status" value="2"/>
</dbReference>
<sequence length="263" mass="29567">MQEGLCFHVPCSFSYPSSLWTSSSVVFLYLYRDGDNTDYDAAVTSNNPNKGKKSETLGRFHLTRSWKNDCSLQIRDARRSDAGRYFFQVEIRNPGYNYGVYYFQGYSYQDKMMDFQVTALIEKPHIRMREPLESSRLSQLACSLPGACEGGRPLTFSWEGAAVDSLNLQTLRSSVLTFTPRPRDHGTNLTWQVKREGSSVATQRTIQLNVSYAPGNLTIGVSFRNDTGRKEPLLSGAGTCPGALMGQSGKQEFEWDQTWEGQG</sequence>
<evidence type="ECO:0000256" key="3">
    <source>
        <dbReference type="ARBA" id="ARBA00022989"/>
    </source>
</evidence>
<name>L5LKJ8_MYODS</name>
<gene>
    <name evidence="6" type="ORF">MDA_GLEAN10000677</name>
</gene>
<comment type="subcellular location">
    <subcellularLocation>
        <location evidence="1">Membrane</location>
        <topology evidence="1">Single-pass membrane protein</topology>
    </subcellularLocation>
</comment>
<evidence type="ECO:0000256" key="2">
    <source>
        <dbReference type="ARBA" id="ARBA00022692"/>
    </source>
</evidence>
<dbReference type="Pfam" id="PF07686">
    <property type="entry name" value="V-set"/>
    <property type="match status" value="1"/>
</dbReference>
<dbReference type="GO" id="GO:0007155">
    <property type="term" value="P:cell adhesion"/>
    <property type="evidence" value="ECO:0007669"/>
    <property type="project" value="TreeGrafter"/>
</dbReference>
<keyword evidence="4" id="KW-0472">Membrane</keyword>
<keyword evidence="2" id="KW-0812">Transmembrane</keyword>
<dbReference type="Gene3D" id="2.60.40.10">
    <property type="entry name" value="Immunoglobulins"/>
    <property type="match status" value="2"/>
</dbReference>
<accession>L5LKJ8</accession>
<dbReference type="InterPro" id="IPR013106">
    <property type="entry name" value="Ig_V-set"/>
</dbReference>
<keyword evidence="3" id="KW-1133">Transmembrane helix</keyword>
<dbReference type="Proteomes" id="UP000010556">
    <property type="component" value="Unassembled WGS sequence"/>
</dbReference>
<evidence type="ECO:0000259" key="5">
    <source>
        <dbReference type="Pfam" id="PF07686"/>
    </source>
</evidence>
<organism evidence="6 7">
    <name type="scientific">Myotis davidii</name>
    <name type="common">David's myotis</name>
    <dbReference type="NCBI Taxonomy" id="225400"/>
    <lineage>
        <taxon>Eukaryota</taxon>
        <taxon>Metazoa</taxon>
        <taxon>Chordata</taxon>
        <taxon>Craniata</taxon>
        <taxon>Vertebrata</taxon>
        <taxon>Euteleostomi</taxon>
        <taxon>Mammalia</taxon>
        <taxon>Eutheria</taxon>
        <taxon>Laurasiatheria</taxon>
        <taxon>Chiroptera</taxon>
        <taxon>Yangochiroptera</taxon>
        <taxon>Vespertilionidae</taxon>
        <taxon>Myotis</taxon>
    </lineage>
</organism>
<dbReference type="EMBL" id="KB110811">
    <property type="protein sequence ID" value="ELK26782.1"/>
    <property type="molecule type" value="Genomic_DNA"/>
</dbReference>
<dbReference type="PANTHER" id="PTHR12035">
    <property type="entry name" value="SIALIC ACID BINDING IMMUNOGLOBULIN-LIKE LECTIN"/>
    <property type="match status" value="1"/>
</dbReference>
<keyword evidence="6" id="KW-0430">Lectin</keyword>
<dbReference type="InterPro" id="IPR036179">
    <property type="entry name" value="Ig-like_dom_sf"/>
</dbReference>
<dbReference type="GO" id="GO:0033691">
    <property type="term" value="F:sialic acid binding"/>
    <property type="evidence" value="ECO:0007669"/>
    <property type="project" value="TreeGrafter"/>
</dbReference>
<keyword evidence="7" id="KW-1185">Reference proteome</keyword>
<dbReference type="PANTHER" id="PTHR12035:SF125">
    <property type="entry name" value="SIALIC ACID-BINDING IG-LIKE LECTIN 5"/>
    <property type="match status" value="1"/>
</dbReference>
<proteinExistence type="predicted"/>
<evidence type="ECO:0000313" key="6">
    <source>
        <dbReference type="EMBL" id="ELK26782.1"/>
    </source>
</evidence>
<reference evidence="7" key="1">
    <citation type="journal article" date="2013" name="Science">
        <title>Comparative analysis of bat genomes provides insight into the evolution of flight and immunity.</title>
        <authorList>
            <person name="Zhang G."/>
            <person name="Cowled C."/>
            <person name="Shi Z."/>
            <person name="Huang Z."/>
            <person name="Bishop-Lilly K.A."/>
            <person name="Fang X."/>
            <person name="Wynne J.W."/>
            <person name="Xiong Z."/>
            <person name="Baker M.L."/>
            <person name="Zhao W."/>
            <person name="Tachedjian M."/>
            <person name="Zhu Y."/>
            <person name="Zhou P."/>
            <person name="Jiang X."/>
            <person name="Ng J."/>
            <person name="Yang L."/>
            <person name="Wu L."/>
            <person name="Xiao J."/>
            <person name="Feng Y."/>
            <person name="Chen Y."/>
            <person name="Sun X."/>
            <person name="Zhang Y."/>
            <person name="Marsh G.A."/>
            <person name="Crameri G."/>
            <person name="Broder C.C."/>
            <person name="Frey K.G."/>
            <person name="Wang L.F."/>
            <person name="Wang J."/>
        </authorList>
    </citation>
    <scope>NUCLEOTIDE SEQUENCE [LARGE SCALE GENOMIC DNA]</scope>
</reference>
<evidence type="ECO:0000256" key="4">
    <source>
        <dbReference type="ARBA" id="ARBA00023136"/>
    </source>
</evidence>
<dbReference type="GO" id="GO:0030246">
    <property type="term" value="F:carbohydrate binding"/>
    <property type="evidence" value="ECO:0007669"/>
    <property type="project" value="UniProtKB-KW"/>
</dbReference>
<dbReference type="InterPro" id="IPR051036">
    <property type="entry name" value="SIGLEC"/>
</dbReference>
<protein>
    <submittedName>
        <fullName evidence="6">Sialic acid-binding Ig-like lectin 14</fullName>
    </submittedName>
</protein>
<feature type="domain" description="Immunoglobulin V-set" evidence="5">
    <location>
        <begin position="2"/>
        <end position="97"/>
    </location>
</feature>
<dbReference type="GO" id="GO:0005886">
    <property type="term" value="C:plasma membrane"/>
    <property type="evidence" value="ECO:0007669"/>
    <property type="project" value="TreeGrafter"/>
</dbReference>
<evidence type="ECO:0000256" key="1">
    <source>
        <dbReference type="ARBA" id="ARBA00004167"/>
    </source>
</evidence>